<dbReference type="PRINTS" id="PR00923">
    <property type="entry name" value="LACTOPTASE"/>
</dbReference>
<evidence type="ECO:0000256" key="3">
    <source>
        <dbReference type="ARBA" id="ARBA00010819"/>
    </source>
</evidence>
<evidence type="ECO:0000256" key="9">
    <source>
        <dbReference type="HAMAP-Rule" id="MF_00698"/>
    </source>
</evidence>
<dbReference type="Gene3D" id="3.40.50.1820">
    <property type="entry name" value="alpha/beta hydrolase"/>
    <property type="match status" value="1"/>
</dbReference>
<keyword evidence="5 9" id="KW-0031">Aminopeptidase</keyword>
<dbReference type="EC" id="3.4.14.11" evidence="9"/>
<evidence type="ECO:0000256" key="5">
    <source>
        <dbReference type="ARBA" id="ARBA00022438"/>
    </source>
</evidence>
<comment type="similarity">
    <text evidence="3 9">Belongs to the peptidase S15 family.</text>
</comment>
<dbReference type="InterPro" id="IPR000383">
    <property type="entry name" value="Xaa-Pro-like_dom"/>
</dbReference>
<dbReference type="InterPro" id="IPR029058">
    <property type="entry name" value="AB_hydrolase_fold"/>
</dbReference>
<dbReference type="SMART" id="SM00939">
    <property type="entry name" value="PepX_C"/>
    <property type="match status" value="1"/>
</dbReference>
<dbReference type="InterPro" id="IPR008252">
    <property type="entry name" value="Pept_S15_Xpro"/>
</dbReference>
<evidence type="ECO:0000256" key="7">
    <source>
        <dbReference type="ARBA" id="ARBA00022801"/>
    </source>
</evidence>
<dbReference type="SMART" id="SM00940">
    <property type="entry name" value="PepX_N"/>
    <property type="match status" value="1"/>
</dbReference>
<dbReference type="HAMAP" id="MF_00698">
    <property type="entry name" value="Aminopeptidase_S15"/>
    <property type="match status" value="1"/>
</dbReference>
<dbReference type="Pfam" id="PF02129">
    <property type="entry name" value="Peptidase_S15"/>
    <property type="match status" value="1"/>
</dbReference>
<dbReference type="Gene3D" id="1.10.246.70">
    <property type="match status" value="1"/>
</dbReference>
<feature type="active site" description="Charge relay system" evidence="9">
    <location>
        <position position="372"/>
    </location>
</feature>
<organism evidence="12 13">
    <name type="scientific">Liquorilactobacillus nagelii</name>
    <dbReference type="NCBI Taxonomy" id="82688"/>
    <lineage>
        <taxon>Bacteria</taxon>
        <taxon>Bacillati</taxon>
        <taxon>Bacillota</taxon>
        <taxon>Bacilli</taxon>
        <taxon>Lactobacillales</taxon>
        <taxon>Lactobacillaceae</taxon>
        <taxon>Liquorilactobacillus</taxon>
    </lineage>
</organism>
<accession>A0A3S6QYF9</accession>
<evidence type="ECO:0000256" key="1">
    <source>
        <dbReference type="ARBA" id="ARBA00000123"/>
    </source>
</evidence>
<keyword evidence="13" id="KW-1185">Reference proteome</keyword>
<sequence>MKNNQFARLKPNLKTKIAELKQINFLNQSSLSLTDPIQLWRELVVKAFPQAKTAAVQTTKLASLAATETETLLDFTKNHPITSTAFYNVALQLLDFIADTDFSLNNPLEFCEKTQLPCQKQITDCSSVISAWYDLLNTQNKQGQLLLDRLAGDGYFANWKQPVTRPLFFNGKAQPIFDTTKLQRETVYVETELDTDLDGKLDLVKVDLIRPAETANALKVPVLFTASPYNQGTNEADAEKLMHKMSVPLQHKQTGIEDLTSDDGAKSTTNVAPISREISDTTKSAQETFTGEFSYRLNDYFLARGFAVVYSAGIGTKDSDGLRTCGSIAETIAAKNVIEWLIGDRPAFVSRNSTQAITAWWSNGAVAMTGKSYLGTLATAVATTGVTGLKTIIAEAAISNWYDYYRDHGLVVAPGGFPGEDADVLAQECFSRKQTGGDYLKIKETAQQQLAAITIGQDRNSGNYNYFWDQRNYLKDMQHIKADVILVHGLNDWNVKLRNVYNTWQKLQALPIQKKLILHQGQHIYINNLRSLDFTDMMNLWLSHELYGLNNQAEQVLPSVLVQDNITPEKWLTTNRWQSSNQALPTLNLAPNELKVGKVSTSKAHFNDQLSPEKFEKYQHNLTSWQHDLLTNGSPLENHRLLFKTKPSNHKISLRGVPQVTLKVAVNQNCGLLSLMLVDYGVARRLQESPSVLSFRGIQLGYNWQEENAVDFKLDAQPSPWKMITKGHLNLQNRQHPWQVDELNPNTYYSLTTELQPMFYQLPAGHQLGLIIYATDFGMTVQGNQNLEYSFELENCHLNLPGCQFENAFS</sequence>
<protein>
    <recommendedName>
        <fullName evidence="9">Xaa-Pro dipeptidyl-peptidase</fullName>
        <ecNumber evidence="9">3.4.14.11</ecNumber>
    </recommendedName>
    <alternativeName>
        <fullName evidence="9">X-Pro dipeptidyl-peptidase</fullName>
    </alternativeName>
    <alternativeName>
        <fullName evidence="9">X-prolyl-dipeptidyl aminopeptidase</fullName>
        <shortName evidence="9">X-PDAP</shortName>
    </alternativeName>
</protein>
<dbReference type="InterPro" id="IPR015251">
    <property type="entry name" value="PepX_N_dom"/>
</dbReference>
<reference evidence="12 13" key="1">
    <citation type="submission" date="2016-11" db="EMBL/GenBank/DDBJ databases">
        <title>Interaction between Lactobacillus species and yeast in water kefir.</title>
        <authorList>
            <person name="Behr J."/>
            <person name="Xu D."/>
            <person name="Vogel R.F."/>
        </authorList>
    </citation>
    <scope>NUCLEOTIDE SEQUENCE [LARGE SCALE GENOMIC DNA]</scope>
    <source>
        <strain evidence="12 13">TMW 1.1827</strain>
    </source>
</reference>
<dbReference type="GO" id="GO:0006508">
    <property type="term" value="P:proteolysis"/>
    <property type="evidence" value="ECO:0007669"/>
    <property type="project" value="UniProtKB-KW"/>
</dbReference>
<dbReference type="GO" id="GO:0005737">
    <property type="term" value="C:cytoplasm"/>
    <property type="evidence" value="ECO:0007669"/>
    <property type="project" value="UniProtKB-SubCell"/>
</dbReference>
<feature type="domain" description="Xaa-Pro dipeptidyl-peptidase C-terminal" evidence="10">
    <location>
        <begin position="539"/>
        <end position="799"/>
    </location>
</feature>
<name>A0A3S6QYF9_9LACO</name>
<comment type="subcellular location">
    <subcellularLocation>
        <location evidence="9">Cytoplasm</location>
    </subcellularLocation>
</comment>
<dbReference type="Proteomes" id="UP000324497">
    <property type="component" value="Chromosome"/>
</dbReference>
<dbReference type="RefSeq" id="WP_148126186.1">
    <property type="nucleotide sequence ID" value="NZ_CP018180.1"/>
</dbReference>
<keyword evidence="7 9" id="KW-0378">Hydrolase</keyword>
<feature type="active site" description="Charge relay system" evidence="9">
    <location>
        <position position="492"/>
    </location>
</feature>
<dbReference type="GO" id="GO:0008236">
    <property type="term" value="F:serine-type peptidase activity"/>
    <property type="evidence" value="ECO:0007669"/>
    <property type="project" value="UniProtKB-KW"/>
</dbReference>
<dbReference type="EMBL" id="CP018180">
    <property type="protein sequence ID" value="AUJ31235.1"/>
    <property type="molecule type" value="Genomic_DNA"/>
</dbReference>
<keyword evidence="9" id="KW-0963">Cytoplasm</keyword>
<dbReference type="KEGG" id="lng:BSQ50_00800"/>
<dbReference type="InterPro" id="IPR013736">
    <property type="entry name" value="Xaa-Pro_dipept_C"/>
</dbReference>
<evidence type="ECO:0000256" key="6">
    <source>
        <dbReference type="ARBA" id="ARBA00022670"/>
    </source>
</evidence>
<feature type="domain" description="X-Prolyl dipeptidyl aminopeptidase PepX N-terminal" evidence="11">
    <location>
        <begin position="1"/>
        <end position="155"/>
    </location>
</feature>
<gene>
    <name evidence="9" type="primary">pepX</name>
    <name evidence="12" type="ORF">BSQ50_00800</name>
</gene>
<evidence type="ECO:0000256" key="8">
    <source>
        <dbReference type="ARBA" id="ARBA00022825"/>
    </source>
</evidence>
<comment type="function">
    <text evidence="2 9">Removes N-terminal dipeptides sequentially from polypeptides having unsubstituted N-termini provided that the penultimate residue is proline.</text>
</comment>
<dbReference type="NCBIfam" id="NF003781">
    <property type="entry name" value="PRK05371.1-2"/>
    <property type="match status" value="1"/>
</dbReference>
<keyword evidence="6 9" id="KW-0645">Protease</keyword>
<dbReference type="Pfam" id="PF09168">
    <property type="entry name" value="PepX_N"/>
    <property type="match status" value="1"/>
</dbReference>
<dbReference type="GO" id="GO:0008239">
    <property type="term" value="F:dipeptidyl-peptidase activity"/>
    <property type="evidence" value="ECO:0007669"/>
    <property type="project" value="UniProtKB-UniRule"/>
</dbReference>
<evidence type="ECO:0000313" key="13">
    <source>
        <dbReference type="Proteomes" id="UP000324497"/>
    </source>
</evidence>
<evidence type="ECO:0000259" key="10">
    <source>
        <dbReference type="SMART" id="SM00939"/>
    </source>
</evidence>
<proteinExistence type="inferred from homology"/>
<dbReference type="Gene3D" id="2.60.120.260">
    <property type="entry name" value="Galactose-binding domain-like"/>
    <property type="match status" value="1"/>
</dbReference>
<evidence type="ECO:0000313" key="12">
    <source>
        <dbReference type="EMBL" id="AUJ31235.1"/>
    </source>
</evidence>
<comment type="subunit">
    <text evidence="4 9">Homodimer.</text>
</comment>
<dbReference type="InterPro" id="IPR036313">
    <property type="entry name" value="PepX_N_dom_sf"/>
</dbReference>
<dbReference type="GO" id="GO:0004177">
    <property type="term" value="F:aminopeptidase activity"/>
    <property type="evidence" value="ECO:0007669"/>
    <property type="project" value="UniProtKB-KW"/>
</dbReference>
<feature type="active site" description="Charge relay system" evidence="9">
    <location>
        <position position="523"/>
    </location>
</feature>
<dbReference type="InterPro" id="IPR008979">
    <property type="entry name" value="Galactose-bd-like_sf"/>
</dbReference>
<evidence type="ECO:0000256" key="2">
    <source>
        <dbReference type="ARBA" id="ARBA00003997"/>
    </source>
</evidence>
<dbReference type="SUPFAM" id="SSF53474">
    <property type="entry name" value="alpha/beta-Hydrolases"/>
    <property type="match status" value="1"/>
</dbReference>
<keyword evidence="8 9" id="KW-0720">Serine protease</keyword>
<comment type="catalytic activity">
    <reaction evidence="1 9">
        <text>Hydrolyzes Xaa-Pro-|- bonds to release unblocked, N-terminal dipeptides from substrates including Ala-Pro-|-p-nitroanilide and (sequentially) Tyr-Pro-|-Phe-Pro-|-Gly-Pro-|-Ile.</text>
        <dbReference type="EC" id="3.4.14.11"/>
    </reaction>
</comment>
<dbReference type="SUPFAM" id="SSF81761">
    <property type="entry name" value="X-Prolyl dipeptidyl aminopeptidase PepX, N-terminal domain"/>
    <property type="match status" value="1"/>
</dbReference>
<dbReference type="Pfam" id="PF08530">
    <property type="entry name" value="PepX_C"/>
    <property type="match status" value="1"/>
</dbReference>
<dbReference type="SUPFAM" id="SSF49785">
    <property type="entry name" value="Galactose-binding domain-like"/>
    <property type="match status" value="1"/>
</dbReference>
<dbReference type="AlphaFoldDB" id="A0A3S6QYF9"/>
<evidence type="ECO:0000256" key="4">
    <source>
        <dbReference type="ARBA" id="ARBA00011738"/>
    </source>
</evidence>
<evidence type="ECO:0000259" key="11">
    <source>
        <dbReference type="SMART" id="SM00940"/>
    </source>
</evidence>